<dbReference type="Pfam" id="PF04657">
    <property type="entry name" value="DMT_YdcZ"/>
    <property type="match status" value="1"/>
</dbReference>
<feature type="transmembrane region" description="Helical" evidence="1">
    <location>
        <begin position="127"/>
        <end position="144"/>
    </location>
</feature>
<dbReference type="PANTHER" id="PTHR34821">
    <property type="entry name" value="INNER MEMBRANE PROTEIN YDCZ"/>
    <property type="match status" value="1"/>
</dbReference>
<dbReference type="AlphaFoldDB" id="B7AQ57"/>
<dbReference type="PANTHER" id="PTHR34821:SF3">
    <property type="entry name" value="MEMBRANE PROTEIN"/>
    <property type="match status" value="1"/>
</dbReference>
<evidence type="ECO:0008006" key="4">
    <source>
        <dbReference type="Google" id="ProtNLM"/>
    </source>
</evidence>
<dbReference type="InterPro" id="IPR006750">
    <property type="entry name" value="YdcZ"/>
</dbReference>
<dbReference type="STRING" id="483218.BACPEC_00813"/>
<name>B7AQ57_9FIRM</name>
<protein>
    <recommendedName>
        <fullName evidence="4">EamA domain-containing protein</fullName>
    </recommendedName>
</protein>
<feature type="transmembrane region" description="Helical" evidence="1">
    <location>
        <begin position="95"/>
        <end position="115"/>
    </location>
</feature>
<dbReference type="Proteomes" id="UP000003136">
    <property type="component" value="Unassembled WGS sequence"/>
</dbReference>
<feature type="transmembrane region" description="Helical" evidence="1">
    <location>
        <begin position="67"/>
        <end position="83"/>
    </location>
</feature>
<gene>
    <name evidence="2" type="ORF">BACPEC_00813</name>
</gene>
<proteinExistence type="predicted"/>
<dbReference type="HOGENOM" id="CLU_068878_4_0_9"/>
<reference evidence="2 3" key="2">
    <citation type="submission" date="2008-11" db="EMBL/GenBank/DDBJ databases">
        <authorList>
            <person name="Fulton L."/>
            <person name="Clifton S."/>
            <person name="Fulton B."/>
            <person name="Xu J."/>
            <person name="Minx P."/>
            <person name="Pepin K.H."/>
            <person name="Johnson M."/>
            <person name="Bhonagiri V."/>
            <person name="Nash W.E."/>
            <person name="Mardis E.R."/>
            <person name="Wilson R.K."/>
        </authorList>
    </citation>
    <scope>NUCLEOTIDE SEQUENCE [LARGE SCALE GENOMIC DNA]</scope>
    <source>
        <strain evidence="2 3">ATCC 43243</strain>
    </source>
</reference>
<evidence type="ECO:0000313" key="3">
    <source>
        <dbReference type="Proteomes" id="UP000003136"/>
    </source>
</evidence>
<evidence type="ECO:0000313" key="2">
    <source>
        <dbReference type="EMBL" id="EEC57829.1"/>
    </source>
</evidence>
<sequence>MTGFLIAMISGALMSIQGVFNTDVTKSSSIWVAAGFVQLTALAMCVVMWFVTGRPDVMALFSVERKYALLGGVIGAFITYTVVRSMSSLGTAKASLTIVVTQVAAAYLIELFGLFGSEKSDFSWGKFIGLAIAIVGLVVFNMVGQDA</sequence>
<keyword evidence="1" id="KW-0472">Membrane</keyword>
<keyword evidence="1" id="KW-1133">Transmembrane helix</keyword>
<dbReference type="eggNOG" id="COG3238">
    <property type="taxonomic scope" value="Bacteria"/>
</dbReference>
<keyword evidence="1" id="KW-0812">Transmembrane</keyword>
<dbReference type="EMBL" id="ABVQ01000035">
    <property type="protein sequence ID" value="EEC57829.1"/>
    <property type="molecule type" value="Genomic_DNA"/>
</dbReference>
<comment type="caution">
    <text evidence="2">The sequence shown here is derived from an EMBL/GenBank/DDBJ whole genome shotgun (WGS) entry which is preliminary data.</text>
</comment>
<keyword evidence="3" id="KW-1185">Reference proteome</keyword>
<reference evidence="2 3" key="1">
    <citation type="submission" date="2008-11" db="EMBL/GenBank/DDBJ databases">
        <title>Draft genome sequence of Bacteroides pectinophilus (ATCC 43243).</title>
        <authorList>
            <person name="Sudarsanam P."/>
            <person name="Ley R."/>
            <person name="Guruge J."/>
            <person name="Turnbaugh P.J."/>
            <person name="Mahowald M."/>
            <person name="Liep D."/>
            <person name="Gordon J."/>
        </authorList>
    </citation>
    <scope>NUCLEOTIDE SEQUENCE [LARGE SCALE GENOMIC DNA]</scope>
    <source>
        <strain evidence="2 3">ATCC 43243</strain>
    </source>
</reference>
<accession>B7AQ57</accession>
<organism evidence="2 3">
    <name type="scientific">[Bacteroides] pectinophilus ATCC 43243</name>
    <dbReference type="NCBI Taxonomy" id="483218"/>
    <lineage>
        <taxon>Bacteria</taxon>
        <taxon>Bacillati</taxon>
        <taxon>Bacillota</taxon>
        <taxon>Clostridia</taxon>
        <taxon>Eubacteriales</taxon>
    </lineage>
</organism>
<dbReference type="GO" id="GO:0005886">
    <property type="term" value="C:plasma membrane"/>
    <property type="evidence" value="ECO:0007669"/>
    <property type="project" value="TreeGrafter"/>
</dbReference>
<evidence type="ECO:0000256" key="1">
    <source>
        <dbReference type="SAM" id="Phobius"/>
    </source>
</evidence>
<feature type="transmembrane region" description="Helical" evidence="1">
    <location>
        <begin position="31"/>
        <end position="51"/>
    </location>
</feature>